<proteinExistence type="predicted"/>
<reference evidence="1 2" key="1">
    <citation type="submission" date="2020-04" db="EMBL/GenBank/DDBJ databases">
        <authorList>
            <person name="De Canck E."/>
        </authorList>
    </citation>
    <scope>NUCLEOTIDE SEQUENCE [LARGE SCALE GENOMIC DNA]</scope>
    <source>
        <strain evidence="1 2">LMG 28614</strain>
    </source>
</reference>
<dbReference type="Proteomes" id="UP000494365">
    <property type="component" value="Unassembled WGS sequence"/>
</dbReference>
<accession>A0A6S7AU43</accession>
<gene>
    <name evidence="1" type="ORF">LMG28614_00560</name>
</gene>
<protein>
    <submittedName>
        <fullName evidence="1">Uncharacterized protein</fullName>
    </submittedName>
</protein>
<dbReference type="EMBL" id="CADIKK010000002">
    <property type="protein sequence ID" value="CAB3778179.1"/>
    <property type="molecule type" value="Genomic_DNA"/>
</dbReference>
<evidence type="ECO:0000313" key="1">
    <source>
        <dbReference type="EMBL" id="CAB3778179.1"/>
    </source>
</evidence>
<sequence>MIMRLFTFDRSDQKAVDLEVKTKRGVAYLTQDLSGATGTPLFAF</sequence>
<organism evidence="1 2">
    <name type="scientific">Paraburkholderia ultramafica</name>
    <dbReference type="NCBI Taxonomy" id="1544867"/>
    <lineage>
        <taxon>Bacteria</taxon>
        <taxon>Pseudomonadati</taxon>
        <taxon>Pseudomonadota</taxon>
        <taxon>Betaproteobacteria</taxon>
        <taxon>Burkholderiales</taxon>
        <taxon>Burkholderiaceae</taxon>
        <taxon>Paraburkholderia</taxon>
    </lineage>
</organism>
<evidence type="ECO:0000313" key="2">
    <source>
        <dbReference type="Proteomes" id="UP000494365"/>
    </source>
</evidence>
<dbReference type="AlphaFoldDB" id="A0A6S7AU43"/>
<name>A0A6S7AU43_9BURK</name>
<keyword evidence="2" id="KW-1185">Reference proteome</keyword>